<dbReference type="InterPro" id="IPR010352">
    <property type="entry name" value="DUF945"/>
</dbReference>
<evidence type="ECO:0000313" key="5">
    <source>
        <dbReference type="Proteomes" id="UP000829756"/>
    </source>
</evidence>
<protein>
    <submittedName>
        <fullName evidence="2">Uncharacterized protein YdgA (DUF945 family)</fullName>
    </submittedName>
    <submittedName>
        <fullName evidence="3">YdgA family protein</fullName>
    </submittedName>
</protein>
<dbReference type="EMBL" id="SLXE01000002">
    <property type="protein sequence ID" value="TCP10180.1"/>
    <property type="molecule type" value="Genomic_DNA"/>
</dbReference>
<evidence type="ECO:0000313" key="2">
    <source>
        <dbReference type="EMBL" id="TCP10180.1"/>
    </source>
</evidence>
<dbReference type="Proteomes" id="UP000829756">
    <property type="component" value="Chromosome"/>
</dbReference>
<gene>
    <name evidence="2" type="ORF">EV680_10277</name>
    <name evidence="3" type="ORF">LVJ78_05450</name>
</gene>
<evidence type="ECO:0000313" key="4">
    <source>
        <dbReference type="Proteomes" id="UP000294721"/>
    </source>
</evidence>
<dbReference type="EMBL" id="CP091507">
    <property type="protein sequence ID" value="UOO80443.1"/>
    <property type="molecule type" value="Genomic_DNA"/>
</dbReference>
<dbReference type="Pfam" id="PF06097">
    <property type="entry name" value="DUF945"/>
    <property type="match status" value="1"/>
</dbReference>
<evidence type="ECO:0000256" key="1">
    <source>
        <dbReference type="SAM" id="MobiDB-lite"/>
    </source>
</evidence>
<feature type="compositionally biased region" description="Low complexity" evidence="1">
    <location>
        <begin position="518"/>
        <end position="532"/>
    </location>
</feature>
<accession>A0AAE9GZ30</accession>
<reference evidence="3" key="2">
    <citation type="submission" date="2021-12" db="EMBL/GenBank/DDBJ databases">
        <authorList>
            <person name="Veyrier F.J."/>
        </authorList>
    </citation>
    <scope>NUCLEOTIDE SEQUENCE</scope>
    <source>
        <strain evidence="3">1258/02</strain>
    </source>
</reference>
<name>A0AAE9GZ30_9NEIS</name>
<proteinExistence type="predicted"/>
<reference evidence="2 4" key="1">
    <citation type="submission" date="2019-03" db="EMBL/GenBank/DDBJ databases">
        <title>Genomic Encyclopedia of Type Strains, Phase IV (KMG-IV): sequencing the most valuable type-strain genomes for metagenomic binning, comparative biology and taxonomic classification.</title>
        <authorList>
            <person name="Goeker M."/>
        </authorList>
    </citation>
    <scope>NUCLEOTIDE SEQUENCE [LARGE SCALE GENOMIC DNA]</scope>
    <source>
        <strain evidence="2 4">DSM 17474</strain>
    </source>
</reference>
<dbReference type="RefSeq" id="WP_132952407.1">
    <property type="nucleotide sequence ID" value="NZ_CP091507.1"/>
</dbReference>
<dbReference type="AlphaFoldDB" id="A0AAE9GZ30"/>
<dbReference type="Proteomes" id="UP000294721">
    <property type="component" value="Unassembled WGS sequence"/>
</dbReference>
<dbReference type="KEGG" id="usu:LVJ78_05450"/>
<evidence type="ECO:0000313" key="3">
    <source>
        <dbReference type="EMBL" id="UOO80443.1"/>
    </source>
</evidence>
<feature type="region of interest" description="Disordered" evidence="1">
    <location>
        <begin position="506"/>
        <end position="532"/>
    </location>
</feature>
<reference evidence="3" key="3">
    <citation type="journal article" date="2022" name="Res Sq">
        <title>Evolution of multicellular longitudinally dividing oral cavity symbionts (Neisseriaceae).</title>
        <authorList>
            <person name="Nyongesa S."/>
            <person name="Weber P."/>
            <person name="Bernet E."/>
            <person name="Pullido F."/>
            <person name="Nieckarz M."/>
            <person name="Delaby M."/>
            <person name="Nieves C."/>
            <person name="Viehboeck T."/>
            <person name="Krause N."/>
            <person name="Rivera-Millot A."/>
            <person name="Nakamura A."/>
            <person name="Vischer N."/>
            <person name="VanNieuwenhze M."/>
            <person name="Brun Y."/>
            <person name="Cava F."/>
            <person name="Bulgheresi S."/>
            <person name="Veyrier F."/>
        </authorList>
    </citation>
    <scope>NUCLEOTIDE SEQUENCE</scope>
    <source>
        <strain evidence="3">1258/02</strain>
    </source>
</reference>
<sequence>MKKLLIALAAIVIAALAAVLLVLPDYLGKKAEESLAEQQKLLSQASFLTVESHRYERGWFSATETTVVRLKPSLLHNMQQYLPDNLKTVLQEPITIINHVSHGPFAGSLTPVRARVRTEFQYQPEAAKVLARFFGAQAPVQMNNTVYLNGAGEIELSVPAFDYEELSGIKLVWQGLSGTTAYENGFSAYSHDYSAPLVHAKLADQGDVVLEKLHIRSHTADGSNRLSLGDSSFTLGKFSVQWKEGIDYNVKLNELVNLVTNLQIGAFINPTGTIAPSQIVVEQLQFDTQTGEAGEWINSEGRFRFQNLTYGNEHYGPLDIHIAAEHLDAKGLLAIKDKLAQIAGTEMSDEAIQAELIHTAKNEASSLFTNNPVLKINTFSFKMPQGTVEVKGQLSFNGLSAADMNDFNAMIQKTSATLDMQVPQQLLEQLAISQAGSIFSVNPEDAAAGRASMEDINDTLRLMVQSTINSMQADGYVDVKNGNVHTLLDLAGNTLKLNGKVFETEPEPEFSEADLLPEQELAAPPAEAASAP</sequence>
<keyword evidence="4" id="KW-1185">Reference proteome</keyword>
<feature type="compositionally biased region" description="Acidic residues" evidence="1">
    <location>
        <begin position="506"/>
        <end position="517"/>
    </location>
</feature>
<organism evidence="3 5">
    <name type="scientific">Uruburuella suis</name>
    <dbReference type="NCBI Taxonomy" id="252130"/>
    <lineage>
        <taxon>Bacteria</taxon>
        <taxon>Pseudomonadati</taxon>
        <taxon>Pseudomonadota</taxon>
        <taxon>Betaproteobacteria</taxon>
        <taxon>Neisseriales</taxon>
        <taxon>Neisseriaceae</taxon>
        <taxon>Uruburuella</taxon>
    </lineage>
</organism>